<dbReference type="Pfam" id="PF00168">
    <property type="entry name" value="C2"/>
    <property type="match status" value="2"/>
</dbReference>
<evidence type="ECO:0000256" key="1">
    <source>
        <dbReference type="ARBA" id="ARBA00004586"/>
    </source>
</evidence>
<feature type="compositionally biased region" description="Acidic residues" evidence="11">
    <location>
        <begin position="49"/>
        <end position="60"/>
    </location>
</feature>
<dbReference type="CDD" id="cd04041">
    <property type="entry name" value="C2A_fungal"/>
    <property type="match status" value="1"/>
</dbReference>
<evidence type="ECO:0000256" key="9">
    <source>
        <dbReference type="ARBA" id="ARBA00023121"/>
    </source>
</evidence>
<dbReference type="CDD" id="cd04052">
    <property type="entry name" value="C2B_Tricalbin-like"/>
    <property type="match status" value="1"/>
</dbReference>
<sequence>MSQMDDFEERGARRAHGGPYTDKHQVPTVQGYRQHRDEIKERQHATEEAQNEEDGGEGAGDESKARRAYASVKAIAKDEDQPRAGGEHDAYPTGNRNAPEPPSGEDGADRQQQQQQQQHQHQHQQQQQKSATETAAAAISPKEKRKIMKKQSRGNDGGREVTDPVTHLPITVRDMTNKDLDSTPENEPTAGTHHRSMTGVKSASKSQDDLGKEKQELDSGHEGMRKLFPPPDWADTKREMMRTYRLALGVGIAAAGVLVGVGVVLASLLMSGGRQQSDGWFGKNESKRGWPWHWLFALVILSATAAAGFFLIQGTTFWLSKKVDDIFEDETWDAAGVEETDRNQSGAEPPESAAWLNSLLASVWPLINPDLFSSLVDMLEDVMQASLPKVVRMVSVDDIGQGSEAVRILGVKWLPTGAASQPVDAEGKLRKKEKNNDRTVEGEGETDTRANNNDQSGGQQQQESVEEGMEGEEGDFINMELAFAYRARSSGKSIASKARNAHLYLKFYLPGGICVPVWVELRGLVGIMRLRLQLTPDPPFFELCTLTFLGQPRADLSCTPLSKHSLNVMDLPLVSGFVQSAIDAALAEYVAPKSLTLNLKDMLIGEDFKRDTVTRGVVLVYIKRARGFKHGDGGLQVGGMDVVKGSSDSYVTVSWGKFGKPVFCTRIIVDEQEPVFNEWASILVSPDEINAEETLRIQLWDSDKHTADDDLGRTEVKLKELMHGERTKNKMCDREDELRAEDPDEKMPGQLSWSVGYFSKAHIQQCQLEKQTMDPSLRSLDDMKNRVRENAKDKLREANWSKDESKELHQQEAQDHKELEDSLAMAAPPPDGLRSGILGIQIHNITGLEVVRLNRNRAHGAGDGEDREDEAEQSDDLPDSYCIVVLNHKQIYRTRTKPKNAKPFFNAGTERFVKDWTTAEVIVAVRDSREGENDPLLGVVYLPLRRAFADGKSQVMMTYPLAGGVGYGRARISLIWRSVELKMDKELRGWDYGTLEVKGGVKASFILGVEDNGLKQCKLKFKTKIGKAKMYPCSQGSPYDEQEEEGRVAHVWKPKERHHPDKRADSNEQNTGSVFTGVTKRYATPLIVEFRDKSLMSDSTPAIAVLWLSAIPDEEERTVTVKVWKGGKKQLKRARSCADYEGLEEGEQPLGEMELTVRLWRGLSGYHKRYAGKGENKDIKGVMEVLDTVNDEKMAEEEDDEEEDDNYSDSSSSSSDDDSDYYDSDGGLQTKRGSKEEAEKRKMLRKAGDSGSDSEGGYDDDKDNSKKTKPVNRLPSKMKKSASSLLGGKSGEGGDDDGERGPLAQVQDYKKHRKQLHRKHRGVMQWKAARTLDWMGDKVKDGKGKVEGLFEHGEKGRGVETEV</sequence>
<feature type="region of interest" description="Disordered" evidence="11">
    <location>
        <begin position="422"/>
        <end position="470"/>
    </location>
</feature>
<feature type="compositionally biased region" description="Basic and acidic residues" evidence="11">
    <location>
        <begin position="788"/>
        <end position="820"/>
    </location>
</feature>
<dbReference type="SMART" id="SM00239">
    <property type="entry name" value="C2"/>
    <property type="match status" value="2"/>
</dbReference>
<dbReference type="EMBL" id="JAULSR010000009">
    <property type="protein sequence ID" value="KAK0612493.1"/>
    <property type="molecule type" value="Genomic_DNA"/>
</dbReference>
<keyword evidence="3" id="KW-0597">Phosphoprotein</keyword>
<feature type="compositionally biased region" description="Basic and acidic residues" evidence="11">
    <location>
        <begin position="75"/>
        <end position="90"/>
    </location>
</feature>
<feature type="region of interest" description="Disordered" evidence="11">
    <location>
        <begin position="1053"/>
        <end position="1072"/>
    </location>
</feature>
<dbReference type="PANTHER" id="PTHR47348:SF2">
    <property type="entry name" value="MEIOTICALLY UP-REGULATED 190 PROTEIN"/>
    <property type="match status" value="1"/>
</dbReference>
<dbReference type="GO" id="GO:0061817">
    <property type="term" value="P:endoplasmic reticulum-plasma membrane tethering"/>
    <property type="evidence" value="ECO:0007669"/>
    <property type="project" value="InterPro"/>
</dbReference>
<dbReference type="InterPro" id="IPR037765">
    <property type="entry name" value="C2B_Tricalbin"/>
</dbReference>
<evidence type="ECO:0000313" key="16">
    <source>
        <dbReference type="Proteomes" id="UP001174934"/>
    </source>
</evidence>
<feature type="compositionally biased region" description="Basic residues" evidence="11">
    <location>
        <begin position="1310"/>
        <end position="1322"/>
    </location>
</feature>
<keyword evidence="4 12" id="KW-0812">Transmembrane</keyword>
<feature type="transmembrane region" description="Helical" evidence="12">
    <location>
        <begin position="290"/>
        <end position="312"/>
    </location>
</feature>
<comment type="caution">
    <text evidence="15">The sequence shown here is derived from an EMBL/GenBank/DDBJ whole genome shotgun (WGS) entry which is preliminary data.</text>
</comment>
<keyword evidence="10 12" id="KW-0472">Membrane</keyword>
<gene>
    <name evidence="15" type="ORF">B0T17DRAFT_543812</name>
</gene>
<keyword evidence="6" id="KW-0256">Endoplasmic reticulum</keyword>
<evidence type="ECO:0000259" key="13">
    <source>
        <dbReference type="PROSITE" id="PS50004"/>
    </source>
</evidence>
<feature type="compositionally biased region" description="Low complexity" evidence="11">
    <location>
        <begin position="111"/>
        <end position="128"/>
    </location>
</feature>
<dbReference type="PROSITE" id="PS50004">
    <property type="entry name" value="C2"/>
    <property type="match status" value="2"/>
</dbReference>
<dbReference type="InterPro" id="IPR031468">
    <property type="entry name" value="SMP_LBD"/>
</dbReference>
<evidence type="ECO:0000313" key="15">
    <source>
        <dbReference type="EMBL" id="KAK0612493.1"/>
    </source>
</evidence>
<dbReference type="Pfam" id="PF25331">
    <property type="entry name" value="C2_Mug190_3rd"/>
    <property type="match status" value="1"/>
</dbReference>
<dbReference type="Gene3D" id="2.60.40.150">
    <property type="entry name" value="C2 domain"/>
    <property type="match status" value="2"/>
</dbReference>
<keyword evidence="2" id="KW-0813">Transport</keyword>
<keyword evidence="7 12" id="KW-1133">Transmembrane helix</keyword>
<protein>
    <submittedName>
        <fullName evidence="15">Uncharacterized protein</fullName>
    </submittedName>
</protein>
<feature type="domain" description="C2" evidence="13">
    <location>
        <begin position="818"/>
        <end position="959"/>
    </location>
</feature>
<evidence type="ECO:0000256" key="5">
    <source>
        <dbReference type="ARBA" id="ARBA00022737"/>
    </source>
</evidence>
<feature type="transmembrane region" description="Helical" evidence="12">
    <location>
        <begin position="246"/>
        <end position="270"/>
    </location>
</feature>
<comment type="subcellular location">
    <subcellularLocation>
        <location evidence="1">Endoplasmic reticulum membrane</location>
    </subcellularLocation>
</comment>
<dbReference type="InterPro" id="IPR057349">
    <property type="entry name" value="C2_Mug190_3rd"/>
</dbReference>
<keyword evidence="5" id="KW-0677">Repeat</keyword>
<dbReference type="CDD" id="cd21676">
    <property type="entry name" value="SMP_Mug190"/>
    <property type="match status" value="1"/>
</dbReference>
<evidence type="ECO:0000256" key="10">
    <source>
        <dbReference type="ARBA" id="ARBA00023136"/>
    </source>
</evidence>
<feature type="region of interest" description="Disordered" evidence="11">
    <location>
        <begin position="1"/>
        <end position="232"/>
    </location>
</feature>
<dbReference type="InterPro" id="IPR037767">
    <property type="entry name" value="C2A_Mug190-like"/>
</dbReference>
<dbReference type="GO" id="GO:0006869">
    <property type="term" value="P:lipid transport"/>
    <property type="evidence" value="ECO:0007669"/>
    <property type="project" value="UniProtKB-KW"/>
</dbReference>
<evidence type="ECO:0000256" key="8">
    <source>
        <dbReference type="ARBA" id="ARBA00023055"/>
    </source>
</evidence>
<dbReference type="GO" id="GO:0005789">
    <property type="term" value="C:endoplasmic reticulum membrane"/>
    <property type="evidence" value="ECO:0007669"/>
    <property type="project" value="UniProtKB-SubCell"/>
</dbReference>
<evidence type="ECO:0000256" key="6">
    <source>
        <dbReference type="ARBA" id="ARBA00022824"/>
    </source>
</evidence>
<accession>A0AA39WBK8</accession>
<dbReference type="InterPro" id="IPR035892">
    <property type="entry name" value="C2_domain_sf"/>
</dbReference>
<evidence type="ECO:0000256" key="4">
    <source>
        <dbReference type="ARBA" id="ARBA00022692"/>
    </source>
</evidence>
<dbReference type="Proteomes" id="UP001174934">
    <property type="component" value="Unassembled WGS sequence"/>
</dbReference>
<evidence type="ECO:0000256" key="2">
    <source>
        <dbReference type="ARBA" id="ARBA00022448"/>
    </source>
</evidence>
<feature type="compositionally biased region" description="Basic residues" evidence="11">
    <location>
        <begin position="143"/>
        <end position="152"/>
    </location>
</feature>
<organism evidence="15 16">
    <name type="scientific">Bombardia bombarda</name>
    <dbReference type="NCBI Taxonomy" id="252184"/>
    <lineage>
        <taxon>Eukaryota</taxon>
        <taxon>Fungi</taxon>
        <taxon>Dikarya</taxon>
        <taxon>Ascomycota</taxon>
        <taxon>Pezizomycotina</taxon>
        <taxon>Sordariomycetes</taxon>
        <taxon>Sordariomycetidae</taxon>
        <taxon>Sordariales</taxon>
        <taxon>Lasiosphaeriaceae</taxon>
        <taxon>Bombardia</taxon>
    </lineage>
</organism>
<keyword evidence="16" id="KW-1185">Reference proteome</keyword>
<feature type="region of interest" description="Disordered" evidence="11">
    <location>
        <begin position="1193"/>
        <end position="1322"/>
    </location>
</feature>
<name>A0AA39WBK8_9PEZI</name>
<feature type="domain" description="SMP-LTD" evidence="14">
    <location>
        <begin position="349"/>
        <end position="600"/>
    </location>
</feature>
<dbReference type="SUPFAM" id="SSF49562">
    <property type="entry name" value="C2 domain (Calcium/lipid-binding domain, CaLB)"/>
    <property type="match status" value="2"/>
</dbReference>
<dbReference type="PROSITE" id="PS51847">
    <property type="entry name" value="SMP"/>
    <property type="match status" value="1"/>
</dbReference>
<evidence type="ECO:0000259" key="14">
    <source>
        <dbReference type="PROSITE" id="PS51847"/>
    </source>
</evidence>
<evidence type="ECO:0000256" key="11">
    <source>
        <dbReference type="SAM" id="MobiDB-lite"/>
    </source>
</evidence>
<dbReference type="GO" id="GO:0008289">
    <property type="term" value="F:lipid binding"/>
    <property type="evidence" value="ECO:0007669"/>
    <property type="project" value="UniProtKB-KW"/>
</dbReference>
<keyword evidence="9" id="KW-0446">Lipid-binding</keyword>
<evidence type="ECO:0000256" key="12">
    <source>
        <dbReference type="SAM" id="Phobius"/>
    </source>
</evidence>
<dbReference type="InterPro" id="IPR000008">
    <property type="entry name" value="C2_dom"/>
</dbReference>
<feature type="compositionally biased region" description="Basic and acidic residues" evidence="11">
    <location>
        <begin position="34"/>
        <end position="47"/>
    </location>
</feature>
<feature type="domain" description="C2" evidence="13">
    <location>
        <begin position="598"/>
        <end position="731"/>
    </location>
</feature>
<dbReference type="PANTHER" id="PTHR47348">
    <property type="entry name" value="MEIOTICALLY UP-REGULATED GENE 190 PROTEIN"/>
    <property type="match status" value="1"/>
</dbReference>
<evidence type="ECO:0000256" key="7">
    <source>
        <dbReference type="ARBA" id="ARBA00022989"/>
    </source>
</evidence>
<feature type="compositionally biased region" description="Acidic residues" evidence="11">
    <location>
        <begin position="1194"/>
        <end position="1207"/>
    </location>
</feature>
<reference evidence="15" key="1">
    <citation type="submission" date="2023-06" db="EMBL/GenBank/DDBJ databases">
        <title>Genome-scale phylogeny and comparative genomics of the fungal order Sordariales.</title>
        <authorList>
            <consortium name="Lawrence Berkeley National Laboratory"/>
            <person name="Hensen N."/>
            <person name="Bonometti L."/>
            <person name="Westerberg I."/>
            <person name="Brannstrom I.O."/>
            <person name="Guillou S."/>
            <person name="Cros-Aarteil S."/>
            <person name="Calhoun S."/>
            <person name="Haridas S."/>
            <person name="Kuo A."/>
            <person name="Mondo S."/>
            <person name="Pangilinan J."/>
            <person name="Riley R."/>
            <person name="LaButti K."/>
            <person name="Andreopoulos B."/>
            <person name="Lipzen A."/>
            <person name="Chen C."/>
            <person name="Yanf M."/>
            <person name="Daum C."/>
            <person name="Ng V."/>
            <person name="Clum A."/>
            <person name="Steindorff A."/>
            <person name="Ohm R."/>
            <person name="Martin F."/>
            <person name="Silar P."/>
            <person name="Natvig D."/>
            <person name="Lalanne C."/>
            <person name="Gautier V."/>
            <person name="Ament-velasquez S.L."/>
            <person name="Kruys A."/>
            <person name="Hutchinson M.I."/>
            <person name="Powell A.J."/>
            <person name="Barry K."/>
            <person name="Miller A.N."/>
            <person name="Grigoriev I.V."/>
            <person name="Debuchy R."/>
            <person name="Gladieux P."/>
            <person name="Thoren M.H."/>
            <person name="Johannesson H."/>
        </authorList>
    </citation>
    <scope>NUCLEOTIDE SEQUENCE</scope>
    <source>
        <strain evidence="15">SMH3391-2</strain>
    </source>
</reference>
<feature type="compositionally biased region" description="Basic and acidic residues" evidence="11">
    <location>
        <begin position="206"/>
        <end position="225"/>
    </location>
</feature>
<evidence type="ECO:0000256" key="3">
    <source>
        <dbReference type="ARBA" id="ARBA00022553"/>
    </source>
</evidence>
<dbReference type="Pfam" id="PF25669">
    <property type="entry name" value="SMP_MUG190-like"/>
    <property type="match status" value="1"/>
</dbReference>
<keyword evidence="8" id="KW-0445">Lipid transport</keyword>
<proteinExistence type="predicted"/>
<feature type="region of interest" description="Disordered" evidence="11">
    <location>
        <begin position="788"/>
        <end position="830"/>
    </location>
</feature>